<dbReference type="GO" id="GO:0016020">
    <property type="term" value="C:membrane"/>
    <property type="evidence" value="ECO:0007669"/>
    <property type="project" value="UniProtKB-SubCell"/>
</dbReference>
<evidence type="ECO:0000256" key="2">
    <source>
        <dbReference type="ARBA" id="ARBA00022729"/>
    </source>
</evidence>
<keyword evidence="2" id="KW-0732">Signal</keyword>
<evidence type="ECO:0000256" key="3">
    <source>
        <dbReference type="ARBA" id="ARBA00023136"/>
    </source>
</evidence>
<dbReference type="PANTHER" id="PTHR30429:SF0">
    <property type="entry name" value="METHIONINE-BINDING LIPOPROTEIN METQ"/>
    <property type="match status" value="1"/>
</dbReference>
<evidence type="ECO:0000256" key="5">
    <source>
        <dbReference type="ARBA" id="ARBA00023288"/>
    </source>
</evidence>
<keyword evidence="3" id="KW-0472">Membrane</keyword>
<protein>
    <submittedName>
        <fullName evidence="6">Methionine-binding lipoprotein MetQ</fullName>
    </submittedName>
</protein>
<keyword evidence="5 6" id="KW-0449">Lipoprotein</keyword>
<comment type="caution">
    <text evidence="6">The sequence shown here is derived from an EMBL/GenBank/DDBJ whole genome shotgun (WGS) entry which is preliminary data.</text>
</comment>
<name>A0A645CIQ3_9ZZZZ</name>
<dbReference type="AlphaFoldDB" id="A0A645CIQ3"/>
<dbReference type="SUPFAM" id="SSF53850">
    <property type="entry name" value="Periplasmic binding protein-like II"/>
    <property type="match status" value="1"/>
</dbReference>
<organism evidence="6">
    <name type="scientific">bioreactor metagenome</name>
    <dbReference type="NCBI Taxonomy" id="1076179"/>
    <lineage>
        <taxon>unclassified sequences</taxon>
        <taxon>metagenomes</taxon>
        <taxon>ecological metagenomes</taxon>
    </lineage>
</organism>
<comment type="subcellular location">
    <subcellularLocation>
        <location evidence="1">Membrane</location>
        <topology evidence="1">Lipid-anchor</topology>
    </subcellularLocation>
</comment>
<reference evidence="6" key="1">
    <citation type="submission" date="2019-08" db="EMBL/GenBank/DDBJ databases">
        <authorList>
            <person name="Kucharzyk K."/>
            <person name="Murdoch R.W."/>
            <person name="Higgins S."/>
            <person name="Loffler F."/>
        </authorList>
    </citation>
    <scope>NUCLEOTIDE SEQUENCE</scope>
</reference>
<gene>
    <name evidence="6" type="primary">metQ_23</name>
    <name evidence="6" type="ORF">SDC9_123792</name>
</gene>
<dbReference type="Gene3D" id="3.40.190.10">
    <property type="entry name" value="Periplasmic binding protein-like II"/>
    <property type="match status" value="1"/>
</dbReference>
<dbReference type="PANTHER" id="PTHR30429">
    <property type="entry name" value="D-METHIONINE-BINDING LIPOPROTEIN METQ"/>
    <property type="match status" value="1"/>
</dbReference>
<accession>A0A645CIQ3</accession>
<evidence type="ECO:0000313" key="6">
    <source>
        <dbReference type="EMBL" id="MPM76793.1"/>
    </source>
</evidence>
<evidence type="ECO:0000256" key="4">
    <source>
        <dbReference type="ARBA" id="ARBA00023139"/>
    </source>
</evidence>
<keyword evidence="4" id="KW-0564">Palmitate</keyword>
<evidence type="ECO:0000256" key="1">
    <source>
        <dbReference type="ARBA" id="ARBA00004635"/>
    </source>
</evidence>
<sequence>MEAKLIPAKDAIVIEGKDSPYANVIAVRMQDRDSPAVKALVKAANSKEVKKYIETELVPKGIVPAF</sequence>
<dbReference type="Pfam" id="PF03180">
    <property type="entry name" value="Lipoprotein_9"/>
    <property type="match status" value="1"/>
</dbReference>
<proteinExistence type="predicted"/>
<dbReference type="InterPro" id="IPR004872">
    <property type="entry name" value="Lipoprotein_NlpA"/>
</dbReference>
<dbReference type="EMBL" id="VSSQ01027503">
    <property type="protein sequence ID" value="MPM76793.1"/>
    <property type="molecule type" value="Genomic_DNA"/>
</dbReference>